<dbReference type="Pfam" id="PF14871">
    <property type="entry name" value="GHL6"/>
    <property type="match status" value="1"/>
</dbReference>
<dbReference type="InterPro" id="IPR028212">
    <property type="entry name" value="GHL6"/>
</dbReference>
<dbReference type="Proteomes" id="UP000823849">
    <property type="component" value="Unassembled WGS sequence"/>
</dbReference>
<dbReference type="AlphaFoldDB" id="A0A9D2SMC8"/>
<dbReference type="Gene3D" id="3.40.50.880">
    <property type="match status" value="1"/>
</dbReference>
<accession>A0A9D2SMC8</accession>
<dbReference type="EMBL" id="DWWU01000027">
    <property type="protein sequence ID" value="HJC15445.1"/>
    <property type="molecule type" value="Genomic_DNA"/>
</dbReference>
<protein>
    <recommendedName>
        <fullName evidence="3">Beta-galactosidase trimerisation domain-containing protein</fullName>
    </recommendedName>
</protein>
<sequence length="685" mass="78024">MKVIQYNLQVRDTGKMNPEDIARDARGLGADAVVLNTGGIYAWYESRVPFHHINEFLPEGRDLLKKLIEACHKEGVYVIGRFDFSKAEDEVYLQHPEWFVKDPDGKPVIYGKERMGNWSLLVSTCINGGYRWEEFAGKVLEEAIGMLELDGVFFNAPHMEDCWCENCRRKYRNLYGVDLPGEKQEWNSGWKTRCLQDNMEFLYRRIKAADPALPVIMYYSTYQEQGMHQAENLEDKYKTADLICTEAQDILSAGKESLPYRWKPILNMKLGRLPGKNLRPFGIIHSCPGMDWRHTGLPAAEYEYWMSQIPAAGGQLWHSLTGFDRTITDHRMLETVRQVNEKTAVSNRYLEDAAPVVDAWILWSGSKKELAMAKAFLECHISFEFLNLLLLEQNLNPEQYPLLMVADGSRLKTKQLQYLREYVARGGRLFVEKTDSETDTVLEELMGIVPETMCTGSLQAAYGELPETSGLRSRLEQTRYLPVRGQYLNVRPVEGTQKLITLIPPFAPPDGVGAPPERASMPVGHTEIPLAMMHPYGKGNVLSVCFELAELVTEIGLEDQKILLENLFAALAGENLKVRAWNLPDGVHLSVWEKQGRWMLQIVNGIGERPLRTANACGNLEIALRKETEGPVRGGSVLEHYPVRVISEKEWIRIQIDRLDVWDLIVVEEERDGLVEEKAFSNDTK</sequence>
<reference evidence="1" key="2">
    <citation type="submission" date="2021-04" db="EMBL/GenBank/DDBJ databases">
        <authorList>
            <person name="Gilroy R."/>
        </authorList>
    </citation>
    <scope>NUCLEOTIDE SEQUENCE</scope>
    <source>
        <strain evidence="1">CHK185-5351</strain>
    </source>
</reference>
<dbReference type="InterPro" id="IPR029062">
    <property type="entry name" value="Class_I_gatase-like"/>
</dbReference>
<proteinExistence type="predicted"/>
<organism evidence="1 2">
    <name type="scientific">Candidatus Fusicatenibacter intestinigallinarum</name>
    <dbReference type="NCBI Taxonomy" id="2838598"/>
    <lineage>
        <taxon>Bacteria</taxon>
        <taxon>Bacillati</taxon>
        <taxon>Bacillota</taxon>
        <taxon>Clostridia</taxon>
        <taxon>Lachnospirales</taxon>
        <taxon>Lachnospiraceae</taxon>
        <taxon>Fusicatenibacter</taxon>
    </lineage>
</organism>
<dbReference type="Gene3D" id="3.20.20.80">
    <property type="entry name" value="Glycosidases"/>
    <property type="match status" value="1"/>
</dbReference>
<dbReference type="SUPFAM" id="SSF51445">
    <property type="entry name" value="(Trans)glycosidases"/>
    <property type="match status" value="1"/>
</dbReference>
<reference evidence="1" key="1">
    <citation type="journal article" date="2021" name="PeerJ">
        <title>Extensive microbial diversity within the chicken gut microbiome revealed by metagenomics and culture.</title>
        <authorList>
            <person name="Gilroy R."/>
            <person name="Ravi A."/>
            <person name="Getino M."/>
            <person name="Pursley I."/>
            <person name="Horton D.L."/>
            <person name="Alikhan N.F."/>
            <person name="Baker D."/>
            <person name="Gharbi K."/>
            <person name="Hall N."/>
            <person name="Watson M."/>
            <person name="Adriaenssens E.M."/>
            <person name="Foster-Nyarko E."/>
            <person name="Jarju S."/>
            <person name="Secka A."/>
            <person name="Antonio M."/>
            <person name="Oren A."/>
            <person name="Chaudhuri R.R."/>
            <person name="La Ragione R."/>
            <person name="Hildebrand F."/>
            <person name="Pallen M.J."/>
        </authorList>
    </citation>
    <scope>NUCLEOTIDE SEQUENCE</scope>
    <source>
        <strain evidence="1">CHK185-5351</strain>
    </source>
</reference>
<evidence type="ECO:0000313" key="1">
    <source>
        <dbReference type="EMBL" id="HJC15445.1"/>
    </source>
</evidence>
<comment type="caution">
    <text evidence="1">The sequence shown here is derived from an EMBL/GenBank/DDBJ whole genome shotgun (WGS) entry which is preliminary data.</text>
</comment>
<evidence type="ECO:0000313" key="2">
    <source>
        <dbReference type="Proteomes" id="UP000823849"/>
    </source>
</evidence>
<evidence type="ECO:0008006" key="3">
    <source>
        <dbReference type="Google" id="ProtNLM"/>
    </source>
</evidence>
<dbReference type="InterPro" id="IPR017853">
    <property type="entry name" value="GH"/>
</dbReference>
<dbReference type="SUPFAM" id="SSF52317">
    <property type="entry name" value="Class I glutamine amidotransferase-like"/>
    <property type="match status" value="1"/>
</dbReference>
<gene>
    <name evidence="1" type="ORF">H9705_06410</name>
</gene>
<name>A0A9D2SMC8_9FIRM</name>